<dbReference type="InterPro" id="IPR032830">
    <property type="entry name" value="XPB/Ssl2_N"/>
</dbReference>
<feature type="domain" description="Helicase XPB/Ssl2 N-terminal" evidence="1">
    <location>
        <begin position="315"/>
        <end position="439"/>
    </location>
</feature>
<keyword evidence="2" id="KW-0547">Nucleotide-binding</keyword>
<accession>A0ABU3RZ73</accession>
<evidence type="ECO:0000313" key="2">
    <source>
        <dbReference type="EMBL" id="MDU0328167.1"/>
    </source>
</evidence>
<organism evidence="2 3">
    <name type="scientific">Microbacterium algihabitans</name>
    <dbReference type="NCBI Taxonomy" id="3075992"/>
    <lineage>
        <taxon>Bacteria</taxon>
        <taxon>Bacillati</taxon>
        <taxon>Actinomycetota</taxon>
        <taxon>Actinomycetes</taxon>
        <taxon>Micrococcales</taxon>
        <taxon>Microbacteriaceae</taxon>
        <taxon>Microbacterium</taxon>
    </lineage>
</organism>
<gene>
    <name evidence="2" type="ORF">RWH43_15520</name>
</gene>
<evidence type="ECO:0000313" key="3">
    <source>
        <dbReference type="Proteomes" id="UP001256673"/>
    </source>
</evidence>
<keyword evidence="2" id="KW-0347">Helicase</keyword>
<dbReference type="EMBL" id="JAWDIU010000006">
    <property type="protein sequence ID" value="MDU0328167.1"/>
    <property type="molecule type" value="Genomic_DNA"/>
</dbReference>
<comment type="caution">
    <text evidence="2">The sequence shown here is derived from an EMBL/GenBank/DDBJ whole genome shotgun (WGS) entry which is preliminary data.</text>
</comment>
<sequence>MAETSAQRALAVSLSALTDTELGRLFDERQISPSSTWRDMFDAAEALLEPASVARGLPALSRDEAEALVAAVDGEAATGRVRADLASRALVDDAGTPFPTVADAVREARPDGLAGPRTAAREPGAAESAASVAAASEAAFTNAASVADVLLQTLGSPLGRIGSGSLGATERRRLVDAGAVETPADADLLVGLAASVGLLGANDRAWLVSPAGREWLKLPTLERWQQTAVALRDALPRAYRSENGGWIPLHLWAGATPFDPEAPERAALWTERLTRWGLTDAAGRITPWAQPLAEGGDVDTSALRELLPPEVDRVYLQNDLTAIAPGPLAPHLDVRLRSMATRESRAQASSYRFSAATIGAAITAGETADSLREFLSGISLTGLPQPLAYVIERTAAEHGRVRVMSEAASSLTRVVTDDETLLRSMEIDQSLRSIALTRTDDALESHVSADVVFWALTDAHYPAVAVDEQGRPRALERAKLATEQTPGADADETYAPLIARLRAGAEDSDAAWLERELDQAVRARAVIDVTVRLPDGTARVFRLEATGLGGGRLRGRDRGADVERTLPLSHIDGVAPVA</sequence>
<proteinExistence type="predicted"/>
<dbReference type="RefSeq" id="WP_316001889.1">
    <property type="nucleotide sequence ID" value="NZ_JAWDIU010000006.1"/>
</dbReference>
<reference evidence="2 3" key="1">
    <citation type="submission" date="2023-09" db="EMBL/GenBank/DDBJ databases">
        <title>Microbacterium fusihabitans sp. nov., Microbacterium phycihabitans sp. nov., and Microbacterium cervinum sp. nov., isolated from dried seaweeds of beach.</title>
        <authorList>
            <person name="Lee S.D."/>
        </authorList>
    </citation>
    <scope>NUCLEOTIDE SEQUENCE [LARGE SCALE GENOMIC DNA]</scope>
    <source>
        <strain evidence="2 3">KSW2-21</strain>
    </source>
</reference>
<dbReference type="Pfam" id="PF13625">
    <property type="entry name" value="Helicase_C_3"/>
    <property type="match status" value="1"/>
</dbReference>
<keyword evidence="2" id="KW-0067">ATP-binding</keyword>
<evidence type="ECO:0000259" key="1">
    <source>
        <dbReference type="Pfam" id="PF13625"/>
    </source>
</evidence>
<keyword evidence="3" id="KW-1185">Reference proteome</keyword>
<dbReference type="GO" id="GO:0004386">
    <property type="term" value="F:helicase activity"/>
    <property type="evidence" value="ECO:0007669"/>
    <property type="project" value="UniProtKB-KW"/>
</dbReference>
<protein>
    <submittedName>
        <fullName evidence="2">Helicase-associated domain-containing protein</fullName>
    </submittedName>
</protein>
<name>A0ABU3RZ73_9MICO</name>
<dbReference type="Proteomes" id="UP001256673">
    <property type="component" value="Unassembled WGS sequence"/>
</dbReference>
<keyword evidence="2" id="KW-0378">Hydrolase</keyword>